<proteinExistence type="predicted"/>
<evidence type="ECO:0000313" key="6">
    <source>
        <dbReference type="EMBL" id="MEA9358370.1"/>
    </source>
</evidence>
<dbReference type="InterPro" id="IPR004358">
    <property type="entry name" value="Sig_transdc_His_kin-like_C"/>
</dbReference>
<dbReference type="PROSITE" id="PS50109">
    <property type="entry name" value="HIS_KIN"/>
    <property type="match status" value="1"/>
</dbReference>
<keyword evidence="7" id="KW-1185">Reference proteome</keyword>
<comment type="catalytic activity">
    <reaction evidence="1">
        <text>ATP + protein L-histidine = ADP + protein N-phospho-L-histidine.</text>
        <dbReference type="EC" id="2.7.13.3"/>
    </reaction>
</comment>
<dbReference type="PANTHER" id="PTHR43547:SF2">
    <property type="entry name" value="HYBRID SIGNAL TRANSDUCTION HISTIDINE KINASE C"/>
    <property type="match status" value="1"/>
</dbReference>
<dbReference type="RefSeq" id="WP_323578740.1">
    <property type="nucleotide sequence ID" value="NZ_JAYGJQ010000003.1"/>
</dbReference>
<feature type="transmembrane region" description="Helical" evidence="4">
    <location>
        <begin position="61"/>
        <end position="81"/>
    </location>
</feature>
<keyword evidence="4" id="KW-0472">Membrane</keyword>
<evidence type="ECO:0000256" key="1">
    <source>
        <dbReference type="ARBA" id="ARBA00000085"/>
    </source>
</evidence>
<feature type="transmembrane region" description="Helical" evidence="4">
    <location>
        <begin position="180"/>
        <end position="199"/>
    </location>
</feature>
<dbReference type="GO" id="GO:0016301">
    <property type="term" value="F:kinase activity"/>
    <property type="evidence" value="ECO:0007669"/>
    <property type="project" value="UniProtKB-KW"/>
</dbReference>
<dbReference type="SUPFAM" id="SSF55874">
    <property type="entry name" value="ATPase domain of HSP90 chaperone/DNA topoisomerase II/histidine kinase"/>
    <property type="match status" value="1"/>
</dbReference>
<evidence type="ECO:0000313" key="7">
    <source>
        <dbReference type="Proteomes" id="UP001302274"/>
    </source>
</evidence>
<dbReference type="InterPro" id="IPR003594">
    <property type="entry name" value="HATPase_dom"/>
</dbReference>
<keyword evidence="6" id="KW-0418">Kinase</keyword>
<dbReference type="Pfam" id="PF02518">
    <property type="entry name" value="HATPase_c"/>
    <property type="match status" value="1"/>
</dbReference>
<keyword evidence="4" id="KW-1133">Transmembrane helix</keyword>
<dbReference type="PANTHER" id="PTHR43547">
    <property type="entry name" value="TWO-COMPONENT HISTIDINE KINASE"/>
    <property type="match status" value="1"/>
</dbReference>
<name>A0ABU5W2A7_9BACT</name>
<protein>
    <recommendedName>
        <fullName evidence="2">histidine kinase</fullName>
        <ecNumber evidence="2">2.7.13.3</ecNumber>
    </recommendedName>
</protein>
<organism evidence="6 7">
    <name type="scientific">Bacteriovorax antarcticus</name>
    <dbReference type="NCBI Taxonomy" id="3088717"/>
    <lineage>
        <taxon>Bacteria</taxon>
        <taxon>Pseudomonadati</taxon>
        <taxon>Bdellovibrionota</taxon>
        <taxon>Bacteriovoracia</taxon>
        <taxon>Bacteriovoracales</taxon>
        <taxon>Bacteriovoracaceae</taxon>
        <taxon>Bacteriovorax</taxon>
    </lineage>
</organism>
<keyword evidence="4" id="KW-0812">Transmembrane</keyword>
<dbReference type="Proteomes" id="UP001302274">
    <property type="component" value="Unassembled WGS sequence"/>
</dbReference>
<dbReference type="InterPro" id="IPR005467">
    <property type="entry name" value="His_kinase_dom"/>
</dbReference>
<dbReference type="EMBL" id="JAYGJQ010000003">
    <property type="protein sequence ID" value="MEA9358370.1"/>
    <property type="molecule type" value="Genomic_DNA"/>
</dbReference>
<feature type="transmembrane region" description="Helical" evidence="4">
    <location>
        <begin position="93"/>
        <end position="110"/>
    </location>
</feature>
<gene>
    <name evidence="6" type="ORF">SHI21_19195</name>
</gene>
<dbReference type="SMART" id="SM00387">
    <property type="entry name" value="HATPase_c"/>
    <property type="match status" value="1"/>
</dbReference>
<accession>A0ABU5W2A7</accession>
<sequence length="461" mass="52007">MPRELLFLFGFFAAFVLINFATYLFLHYKMKEKIFRELSTYWILVLVVFLIEGAFPAGKLALSLVFIVNLFPIYIMANFLMRSYGLKLNLRKYTISFFAVIALTLTNYFLGMPFFILSFPVCLLAAFPLMEAIYTTFVIKKGEATFVQQFMASVVFGLGVFCCFHYAFNRLTPGTEVVGYGSAFLNYITASIILPVFAIQELNKEKTERLEHLVRERTAELLASKIQKEKLLRVVVHDISNALQVLILQSSRLSHSEDPKVVEASVRLLKNLDSISEIARHVKEMEYAKTAAIKLAPVTIEECFAEIKDLFGDRFENKNVKLILINKVPNDVVINVDKVTFIHSVASNIISNALKFSYPNSEVVVTAYEEKNQVHFDVQDYGVGMNDKFLSNLFEFESSFTTLGTNGERGTGFGMPLVKNYAEIFGGQVKAFSGQHVDASGTRILVSLPAFPLNDQATSFH</sequence>
<dbReference type="InterPro" id="IPR036890">
    <property type="entry name" value="HATPase_C_sf"/>
</dbReference>
<feature type="transmembrane region" description="Helical" evidence="4">
    <location>
        <begin position="6"/>
        <end position="26"/>
    </location>
</feature>
<feature type="transmembrane region" description="Helical" evidence="4">
    <location>
        <begin position="38"/>
        <end position="55"/>
    </location>
</feature>
<feature type="transmembrane region" description="Helical" evidence="4">
    <location>
        <begin position="150"/>
        <end position="168"/>
    </location>
</feature>
<comment type="caution">
    <text evidence="6">The sequence shown here is derived from an EMBL/GenBank/DDBJ whole genome shotgun (WGS) entry which is preliminary data.</text>
</comment>
<evidence type="ECO:0000256" key="3">
    <source>
        <dbReference type="ARBA" id="ARBA00022553"/>
    </source>
</evidence>
<reference evidence="6 7" key="1">
    <citation type="submission" date="2023-11" db="EMBL/GenBank/DDBJ databases">
        <title>A Novel Polar Bacteriovorax (B. antarcticus) Isolated from the Biocrust in Antarctica.</title>
        <authorList>
            <person name="Mun W."/>
            <person name="Choi S.Y."/>
            <person name="Mitchell R.J."/>
        </authorList>
    </citation>
    <scope>NUCLEOTIDE SEQUENCE [LARGE SCALE GENOMIC DNA]</scope>
    <source>
        <strain evidence="6 7">PP10</strain>
    </source>
</reference>
<keyword evidence="6" id="KW-0808">Transferase</keyword>
<dbReference type="Gene3D" id="3.30.565.10">
    <property type="entry name" value="Histidine kinase-like ATPase, C-terminal domain"/>
    <property type="match status" value="1"/>
</dbReference>
<keyword evidence="3" id="KW-0597">Phosphoprotein</keyword>
<dbReference type="EC" id="2.7.13.3" evidence="2"/>
<feature type="domain" description="Histidine kinase" evidence="5">
    <location>
        <begin position="234"/>
        <end position="452"/>
    </location>
</feature>
<evidence type="ECO:0000256" key="2">
    <source>
        <dbReference type="ARBA" id="ARBA00012438"/>
    </source>
</evidence>
<evidence type="ECO:0000259" key="5">
    <source>
        <dbReference type="PROSITE" id="PS50109"/>
    </source>
</evidence>
<dbReference type="PRINTS" id="PR00344">
    <property type="entry name" value="BCTRLSENSOR"/>
</dbReference>
<evidence type="ECO:0000256" key="4">
    <source>
        <dbReference type="SAM" id="Phobius"/>
    </source>
</evidence>